<reference evidence="2" key="1">
    <citation type="book" date="2014" name="THE 24TH EUROPEAN CONGRESS OF CLINICAL MICROBIOLOGY AND INFECTIOUS DISEASES" publisher="ECCMID 2014" city="Barcelona, Spain">
        <title>Identification of resistance genes in three multidrug-resistant Bacteroides fragilis isolates by whole genome sequencing.</title>
        <editorList>
            <person name="Unknown"/>
            <person name="A."/>
        </editorList>
        <authorList>
            <person name="Sydenham T.V."/>
            <person name="Hasman H."/>
            <person name="Wang M."/>
            <person name="Soki J."/>
            <person name="Nagy E."/>
            <person name="Justesen U.S."/>
        </authorList>
    </citation>
    <scope>NUCLEOTIDE SEQUENCE</scope>
    <source>
        <strain evidence="2">DCMOUH0018B</strain>
    </source>
</reference>
<dbReference type="PANTHER" id="PTHR12526:SF630">
    <property type="entry name" value="GLYCOSYLTRANSFERASE"/>
    <property type="match status" value="1"/>
</dbReference>
<evidence type="ECO:0000313" key="3">
    <source>
        <dbReference type="EMBL" id="MCZ2655649.1"/>
    </source>
</evidence>
<dbReference type="EMBL" id="JAPUAC010000013">
    <property type="protein sequence ID" value="MCZ2655649.1"/>
    <property type="molecule type" value="Genomic_DNA"/>
</dbReference>
<accession>A0A0I9S951</accession>
<dbReference type="RefSeq" id="WP_044300545.1">
    <property type="nucleotide sequence ID" value="NZ_CAEUHN010000012.1"/>
</dbReference>
<dbReference type="AlphaFoldDB" id="A0A0I9S951"/>
<dbReference type="InterPro" id="IPR001296">
    <property type="entry name" value="Glyco_trans_1"/>
</dbReference>
<dbReference type="PATRIC" id="fig|817.53.peg.2478"/>
<dbReference type="EMBL" id="JMZZ02000146">
    <property type="protein sequence ID" value="KFX74495.1"/>
    <property type="molecule type" value="Genomic_DNA"/>
</dbReference>
<protein>
    <submittedName>
        <fullName evidence="2">Glycosyl transferase family 1</fullName>
    </submittedName>
    <submittedName>
        <fullName evidence="3">Glycosyltransferase</fullName>
    </submittedName>
</protein>
<dbReference type="PANTHER" id="PTHR12526">
    <property type="entry name" value="GLYCOSYLTRANSFERASE"/>
    <property type="match status" value="1"/>
</dbReference>
<comment type="caution">
    <text evidence="2">The sequence shown here is derived from an EMBL/GenBank/DDBJ whole genome shotgun (WGS) entry which is preliminary data.</text>
</comment>
<dbReference type="Proteomes" id="UP001075704">
    <property type="component" value="Unassembled WGS sequence"/>
</dbReference>
<gene>
    <name evidence="2" type="ORF">EE52_0212010</name>
    <name evidence="3" type="ORF">O1422_15905</name>
</gene>
<name>A0A0I9S951_BACFG</name>
<reference evidence="2" key="2">
    <citation type="submission" date="2014-07" db="EMBL/GenBank/DDBJ databases">
        <title>Genetics and epidemiology of antimicrobial resistance in B. fragilis group.</title>
        <authorList>
            <person name="Sydenham T.V."/>
            <person name="Hasman H."/>
            <person name="Kemp M."/>
            <person name="Justesen U.S."/>
        </authorList>
    </citation>
    <scope>NUCLEOTIDE SEQUENCE [LARGE SCALE GENOMIC DNA]</scope>
    <source>
        <strain evidence="2">DCMOUH0018B</strain>
    </source>
</reference>
<dbReference type="SUPFAM" id="SSF53756">
    <property type="entry name" value="UDP-Glycosyltransferase/glycogen phosphorylase"/>
    <property type="match status" value="1"/>
</dbReference>
<dbReference type="Pfam" id="PF00534">
    <property type="entry name" value="Glycos_transf_1"/>
    <property type="match status" value="1"/>
</dbReference>
<proteinExistence type="predicted"/>
<sequence>MPFILINAYACSPNMGSEPGMAWNWCINLAKHCELYIITEGEFRDKIEAALPTLPQGKHMHFYYNPVSEEVRKMCWNQGDWRFYKHYKKWQWKTYEMAQEIIVKQHIDIVHQLNMIGFREPGYLWKIDKPFVWGPIGGLKQFPEAYLKNAPISIQVFNKIKNKINIYQLKYQKRVNSALHKSSILISSIPDSYQQIKRYKRLESIIIPETGCYITDKLQANSNKYNEPTFKLLWVGKFDFRKQLEIALRTIALLQHLPDIQLYICGVGNKQQTTYYHQLANDLNIQKQIKWCGHRSNQEILSEMCKAHLFFFTSVSEDTSTVVLEAVSCQLPVLCFNACGFGNVINEQVGVKVPLSTPQQSINDFAEKITYLFNHRDVLKRMSENCKARQEELSWDNKAKQMISLYEKVLSQ</sequence>
<keyword evidence="2" id="KW-0808">Transferase</keyword>
<evidence type="ECO:0000259" key="1">
    <source>
        <dbReference type="Pfam" id="PF00534"/>
    </source>
</evidence>
<reference evidence="3" key="3">
    <citation type="submission" date="2022-12" db="EMBL/GenBank/DDBJ databases">
        <title>Development of a Multilocus Sequence Typing Scheme for Bacteroides fragilis Based on Whole Genome Sequencing Data and Clinical Application.</title>
        <authorList>
            <person name="Nielsen F.D."/>
            <person name="Justesen U.S."/>
        </authorList>
    </citation>
    <scope>NUCLEOTIDE SEQUENCE</scope>
    <source>
        <strain evidence="3">BF_BC_ODE_DK_2015_2</strain>
    </source>
</reference>
<evidence type="ECO:0000313" key="2">
    <source>
        <dbReference type="EMBL" id="KFX74495.1"/>
    </source>
</evidence>
<organism evidence="2">
    <name type="scientific">Bacteroides fragilis</name>
    <dbReference type="NCBI Taxonomy" id="817"/>
    <lineage>
        <taxon>Bacteria</taxon>
        <taxon>Pseudomonadati</taxon>
        <taxon>Bacteroidota</taxon>
        <taxon>Bacteroidia</taxon>
        <taxon>Bacteroidales</taxon>
        <taxon>Bacteroidaceae</taxon>
        <taxon>Bacteroides</taxon>
    </lineage>
</organism>
<dbReference type="CDD" id="cd03801">
    <property type="entry name" value="GT4_PimA-like"/>
    <property type="match status" value="1"/>
</dbReference>
<dbReference type="Gene3D" id="3.40.50.2000">
    <property type="entry name" value="Glycogen Phosphorylase B"/>
    <property type="match status" value="2"/>
</dbReference>
<dbReference type="GO" id="GO:0016757">
    <property type="term" value="F:glycosyltransferase activity"/>
    <property type="evidence" value="ECO:0007669"/>
    <property type="project" value="InterPro"/>
</dbReference>
<feature type="domain" description="Glycosyl transferase family 1" evidence="1">
    <location>
        <begin position="221"/>
        <end position="387"/>
    </location>
</feature>